<feature type="region of interest" description="Disordered" evidence="1">
    <location>
        <begin position="245"/>
        <end position="318"/>
    </location>
</feature>
<evidence type="ECO:0000259" key="2">
    <source>
        <dbReference type="Pfam" id="PF01205"/>
    </source>
</evidence>
<comment type="caution">
    <text evidence="3">The sequence shown here is derived from an EMBL/GenBank/DDBJ whole genome shotgun (WGS) entry which is preliminary data.</text>
</comment>
<dbReference type="SUPFAM" id="SSF54211">
    <property type="entry name" value="Ribosomal protein S5 domain 2-like"/>
    <property type="match status" value="1"/>
</dbReference>
<feature type="domain" description="Impact N-terminal" evidence="2">
    <location>
        <begin position="139"/>
        <end position="231"/>
    </location>
</feature>
<dbReference type="Pfam" id="PF01205">
    <property type="entry name" value="Impact_N"/>
    <property type="match status" value="1"/>
</dbReference>
<name>A0ABQ6N0U4_9STRA</name>
<dbReference type="InterPro" id="IPR036956">
    <property type="entry name" value="Impact_N_sf"/>
</dbReference>
<dbReference type="InterPro" id="IPR001498">
    <property type="entry name" value="Impact_N"/>
</dbReference>
<feature type="compositionally biased region" description="Acidic residues" evidence="1">
    <location>
        <begin position="304"/>
        <end position="318"/>
    </location>
</feature>
<dbReference type="InterPro" id="IPR020568">
    <property type="entry name" value="Ribosomal_Su5_D2-typ_SF"/>
</dbReference>
<evidence type="ECO:0000313" key="4">
    <source>
        <dbReference type="Proteomes" id="UP001165060"/>
    </source>
</evidence>
<keyword evidence="4" id="KW-1185">Reference proteome</keyword>
<accession>A0ABQ6N0U4</accession>
<evidence type="ECO:0000256" key="1">
    <source>
        <dbReference type="SAM" id="MobiDB-lite"/>
    </source>
</evidence>
<organism evidence="3 4">
    <name type="scientific">Tetraparma gracilis</name>
    <dbReference type="NCBI Taxonomy" id="2962635"/>
    <lineage>
        <taxon>Eukaryota</taxon>
        <taxon>Sar</taxon>
        <taxon>Stramenopiles</taxon>
        <taxon>Ochrophyta</taxon>
        <taxon>Bolidophyceae</taxon>
        <taxon>Parmales</taxon>
        <taxon>Triparmaceae</taxon>
        <taxon>Tetraparma</taxon>
    </lineage>
</organism>
<evidence type="ECO:0000313" key="3">
    <source>
        <dbReference type="EMBL" id="GMI36802.1"/>
    </source>
</evidence>
<feature type="compositionally biased region" description="Gly residues" evidence="1">
    <location>
        <begin position="251"/>
        <end position="272"/>
    </location>
</feature>
<proteinExistence type="predicted"/>
<dbReference type="Gene3D" id="3.30.230.30">
    <property type="entry name" value="Impact, N-terminal domain"/>
    <property type="match status" value="1"/>
</dbReference>
<protein>
    <recommendedName>
        <fullName evidence="2">Impact N-terminal domain-containing protein</fullName>
    </recommendedName>
</protein>
<sequence length="318" mass="32873">MSKSDRLALVDAALDKAISGAKPGGACRAQIEGDLLTVSSHIKDKETGDAKVVKLLEYDVFLTQVRFQTDSLIRQDKSRLAAALAYLKDKHPSVSTPSNISSPSPAGRAIESVISTAGSLTISRSPSSSCKGSVTTTIVAFPVHDREEAESAISTLKLDPAVSGATCLAHAWLLPGGSSSSHDGGEKKFGTTALAKLSELKAKGCAVLVARFWGGEECGKARFQHIRDGITVALTDAGHMKGEKLEEAGWRKGGVGRELGGGGGGGGEGGGSDKPSVGELRRKRLAALEGGGGGGKKKSKPEPEVIELLDSSSDEELI</sequence>
<dbReference type="EMBL" id="BRYB01001942">
    <property type="protein sequence ID" value="GMI36802.1"/>
    <property type="molecule type" value="Genomic_DNA"/>
</dbReference>
<gene>
    <name evidence="3" type="ORF">TeGR_g598</name>
</gene>
<reference evidence="3 4" key="1">
    <citation type="journal article" date="2023" name="Commun. Biol.">
        <title>Genome analysis of Parmales, the sister group of diatoms, reveals the evolutionary specialization of diatoms from phago-mixotrophs to photoautotrophs.</title>
        <authorList>
            <person name="Ban H."/>
            <person name="Sato S."/>
            <person name="Yoshikawa S."/>
            <person name="Yamada K."/>
            <person name="Nakamura Y."/>
            <person name="Ichinomiya M."/>
            <person name="Sato N."/>
            <person name="Blanc-Mathieu R."/>
            <person name="Endo H."/>
            <person name="Kuwata A."/>
            <person name="Ogata H."/>
        </authorList>
    </citation>
    <scope>NUCLEOTIDE SEQUENCE [LARGE SCALE GENOMIC DNA]</scope>
</reference>
<dbReference type="Proteomes" id="UP001165060">
    <property type="component" value="Unassembled WGS sequence"/>
</dbReference>